<dbReference type="SUPFAM" id="SSF81330">
    <property type="entry name" value="Gated mechanosensitive channel"/>
    <property type="match status" value="1"/>
</dbReference>
<reference evidence="11" key="2">
    <citation type="journal article" date="2021" name="PeerJ">
        <title>Extensive microbial diversity within the chicken gut microbiome revealed by metagenomics and culture.</title>
        <authorList>
            <person name="Gilroy R."/>
            <person name="Ravi A."/>
            <person name="Getino M."/>
            <person name="Pursley I."/>
            <person name="Horton D.L."/>
            <person name="Alikhan N.F."/>
            <person name="Baker D."/>
            <person name="Gharbi K."/>
            <person name="Hall N."/>
            <person name="Watson M."/>
            <person name="Adriaenssens E.M."/>
            <person name="Foster-Nyarko E."/>
            <person name="Jarju S."/>
            <person name="Secka A."/>
            <person name="Antonio M."/>
            <person name="Oren A."/>
            <person name="Chaudhuri R.R."/>
            <person name="La Ragione R."/>
            <person name="Hildebrand F."/>
            <person name="Pallen M.J."/>
        </authorList>
    </citation>
    <scope>NUCLEOTIDE SEQUENCE</scope>
    <source>
        <strain evidence="11">7463</strain>
    </source>
</reference>
<sequence>MKQFISDFQSFISRGNVIDMAVGVIVGAAFTAIVNSMVKDVINPILGVLIGSQDFSNFFFVLSMPENYTGPMSYDALTKAGAAVFGYGAFFTAVFHFLLMALVVFSLVRLVNKVRAAAEAKLLAKKEEEKKEAAAAPAPTPADIALLQEIRDLLKQQQANK</sequence>
<keyword evidence="4 10" id="KW-1003">Cell membrane</keyword>
<dbReference type="NCBIfam" id="TIGR00220">
    <property type="entry name" value="mscL"/>
    <property type="match status" value="1"/>
</dbReference>
<name>A0A9D1IHF2_9BURK</name>
<accession>A0A9D1IHF2</accession>
<evidence type="ECO:0000256" key="4">
    <source>
        <dbReference type="ARBA" id="ARBA00022475"/>
    </source>
</evidence>
<comment type="caution">
    <text evidence="11">The sequence shown here is derived from an EMBL/GenBank/DDBJ whole genome shotgun (WGS) entry which is preliminary data.</text>
</comment>
<comment type="similarity">
    <text evidence="2 10">Belongs to the MscL family.</text>
</comment>
<dbReference type="PRINTS" id="PR01264">
    <property type="entry name" value="MECHCHANNEL"/>
</dbReference>
<feature type="transmembrane region" description="Helical" evidence="10">
    <location>
        <begin position="20"/>
        <end position="38"/>
    </location>
</feature>
<dbReference type="InterPro" id="IPR019823">
    <property type="entry name" value="Mechanosensitive_channel_CS"/>
</dbReference>
<dbReference type="InterPro" id="IPR001185">
    <property type="entry name" value="MS_channel"/>
</dbReference>
<dbReference type="GO" id="GO:0008381">
    <property type="term" value="F:mechanosensitive monoatomic ion channel activity"/>
    <property type="evidence" value="ECO:0007669"/>
    <property type="project" value="UniProtKB-UniRule"/>
</dbReference>
<evidence type="ECO:0000256" key="10">
    <source>
        <dbReference type="HAMAP-Rule" id="MF_00115"/>
    </source>
</evidence>
<dbReference type="GO" id="GO:0005886">
    <property type="term" value="C:plasma membrane"/>
    <property type="evidence" value="ECO:0007669"/>
    <property type="project" value="UniProtKB-SubCell"/>
</dbReference>
<evidence type="ECO:0000256" key="2">
    <source>
        <dbReference type="ARBA" id="ARBA00007254"/>
    </source>
</evidence>
<feature type="transmembrane region" description="Helical" evidence="10">
    <location>
        <begin position="84"/>
        <end position="108"/>
    </location>
</feature>
<gene>
    <name evidence="10 11" type="primary">mscL</name>
    <name evidence="11" type="ORF">IAC56_02415</name>
</gene>
<evidence type="ECO:0000256" key="1">
    <source>
        <dbReference type="ARBA" id="ARBA00004651"/>
    </source>
</evidence>
<evidence type="ECO:0000313" key="12">
    <source>
        <dbReference type="Proteomes" id="UP000824083"/>
    </source>
</evidence>
<dbReference type="InterPro" id="IPR037673">
    <property type="entry name" value="MSC/AndL"/>
</dbReference>
<organism evidence="11 12">
    <name type="scientific">Candidatus Aphodousia faecigallinarum</name>
    <dbReference type="NCBI Taxonomy" id="2840677"/>
    <lineage>
        <taxon>Bacteria</taxon>
        <taxon>Pseudomonadati</taxon>
        <taxon>Pseudomonadota</taxon>
        <taxon>Betaproteobacteria</taxon>
        <taxon>Burkholderiales</taxon>
        <taxon>Sutterellaceae</taxon>
        <taxon>Sutterellaceae incertae sedis</taxon>
        <taxon>Candidatus Aphodousia</taxon>
    </lineage>
</organism>
<protein>
    <recommendedName>
        <fullName evidence="10">Large-conductance mechanosensitive channel</fullName>
    </recommendedName>
</protein>
<evidence type="ECO:0000313" key="11">
    <source>
        <dbReference type="EMBL" id="HIU37113.1"/>
    </source>
</evidence>
<evidence type="ECO:0000256" key="5">
    <source>
        <dbReference type="ARBA" id="ARBA00022692"/>
    </source>
</evidence>
<dbReference type="AlphaFoldDB" id="A0A9D1IHF2"/>
<dbReference type="EMBL" id="DVMY01000046">
    <property type="protein sequence ID" value="HIU37113.1"/>
    <property type="molecule type" value="Genomic_DNA"/>
</dbReference>
<keyword evidence="3 10" id="KW-0813">Transport</keyword>
<evidence type="ECO:0000256" key="7">
    <source>
        <dbReference type="ARBA" id="ARBA00023065"/>
    </source>
</evidence>
<keyword evidence="6 10" id="KW-1133">Transmembrane helix</keyword>
<dbReference type="Gene3D" id="1.10.1200.120">
    <property type="entry name" value="Large-conductance mechanosensitive channel, MscL, domain 1"/>
    <property type="match status" value="1"/>
</dbReference>
<dbReference type="PROSITE" id="PS01327">
    <property type="entry name" value="MSCL"/>
    <property type="match status" value="1"/>
</dbReference>
<dbReference type="Pfam" id="PF01741">
    <property type="entry name" value="MscL"/>
    <property type="match status" value="1"/>
</dbReference>
<comment type="function">
    <text evidence="10">Channel that opens in response to stretch forces in the membrane lipid bilayer. May participate in the regulation of osmotic pressure changes within the cell.</text>
</comment>
<keyword evidence="10" id="KW-0997">Cell inner membrane</keyword>
<dbReference type="PANTHER" id="PTHR30266">
    <property type="entry name" value="MECHANOSENSITIVE CHANNEL MSCL"/>
    <property type="match status" value="1"/>
</dbReference>
<keyword evidence="9 10" id="KW-0407">Ion channel</keyword>
<comment type="subunit">
    <text evidence="10">Homopentamer.</text>
</comment>
<reference evidence="11" key="1">
    <citation type="submission" date="2020-10" db="EMBL/GenBank/DDBJ databases">
        <authorList>
            <person name="Gilroy R."/>
        </authorList>
    </citation>
    <scope>NUCLEOTIDE SEQUENCE</scope>
    <source>
        <strain evidence="11">7463</strain>
    </source>
</reference>
<dbReference type="InterPro" id="IPR036019">
    <property type="entry name" value="MscL_channel"/>
</dbReference>
<keyword evidence="7 10" id="KW-0406">Ion transport</keyword>
<evidence type="ECO:0000256" key="6">
    <source>
        <dbReference type="ARBA" id="ARBA00022989"/>
    </source>
</evidence>
<comment type="subcellular location">
    <subcellularLocation>
        <location evidence="10">Cell inner membrane</location>
        <topology evidence="10">Multi-pass membrane protein</topology>
    </subcellularLocation>
    <subcellularLocation>
        <location evidence="1">Cell membrane</location>
        <topology evidence="1">Multi-pass membrane protein</topology>
    </subcellularLocation>
</comment>
<keyword evidence="5 10" id="KW-0812">Transmembrane</keyword>
<keyword evidence="8 10" id="KW-0472">Membrane</keyword>
<proteinExistence type="inferred from homology"/>
<feature type="transmembrane region" description="Helical" evidence="10">
    <location>
        <begin position="45"/>
        <end position="64"/>
    </location>
</feature>
<dbReference type="Proteomes" id="UP000824083">
    <property type="component" value="Unassembled WGS sequence"/>
</dbReference>
<evidence type="ECO:0000256" key="8">
    <source>
        <dbReference type="ARBA" id="ARBA00023136"/>
    </source>
</evidence>
<evidence type="ECO:0000256" key="3">
    <source>
        <dbReference type="ARBA" id="ARBA00022448"/>
    </source>
</evidence>
<dbReference type="NCBIfam" id="NF010557">
    <property type="entry name" value="PRK13952.1"/>
    <property type="match status" value="1"/>
</dbReference>
<dbReference type="HAMAP" id="MF_00115">
    <property type="entry name" value="MscL"/>
    <property type="match status" value="1"/>
</dbReference>
<evidence type="ECO:0000256" key="9">
    <source>
        <dbReference type="ARBA" id="ARBA00023303"/>
    </source>
</evidence>
<dbReference type="PANTHER" id="PTHR30266:SF2">
    <property type="entry name" value="LARGE-CONDUCTANCE MECHANOSENSITIVE CHANNEL"/>
    <property type="match status" value="1"/>
</dbReference>